<dbReference type="AlphaFoldDB" id="A0AB34KR23"/>
<proteinExistence type="predicted"/>
<feature type="region of interest" description="Disordered" evidence="1">
    <location>
        <begin position="746"/>
        <end position="806"/>
    </location>
</feature>
<evidence type="ECO:0000313" key="2">
    <source>
        <dbReference type="EMBL" id="KAL1587474.1"/>
    </source>
</evidence>
<feature type="region of interest" description="Disordered" evidence="1">
    <location>
        <begin position="580"/>
        <end position="599"/>
    </location>
</feature>
<evidence type="ECO:0000313" key="3">
    <source>
        <dbReference type="Proteomes" id="UP000803884"/>
    </source>
</evidence>
<reference evidence="2 3" key="1">
    <citation type="journal article" date="2020" name="Microbiol. Resour. Announc.">
        <title>Draft Genome Sequence of a Cladosporium Species Isolated from the Mesophotic Ascidian Didemnum maculosum.</title>
        <authorList>
            <person name="Gioti A."/>
            <person name="Siaperas R."/>
            <person name="Nikolaivits E."/>
            <person name="Le Goff G."/>
            <person name="Ouazzani J."/>
            <person name="Kotoulas G."/>
            <person name="Topakas E."/>
        </authorList>
    </citation>
    <scope>NUCLEOTIDE SEQUENCE [LARGE SCALE GENOMIC DNA]</scope>
    <source>
        <strain evidence="2 3">TM138-S3</strain>
    </source>
</reference>
<dbReference type="RefSeq" id="XP_069230579.1">
    <property type="nucleotide sequence ID" value="XM_069372414.1"/>
</dbReference>
<dbReference type="GO" id="GO:0000462">
    <property type="term" value="P:maturation of SSU-rRNA from tricistronic rRNA transcript (SSU-rRNA, 5.8S rRNA, LSU-rRNA)"/>
    <property type="evidence" value="ECO:0007669"/>
    <property type="project" value="InterPro"/>
</dbReference>
<accession>A0AB34KR23</accession>
<dbReference type="GO" id="GO:0032040">
    <property type="term" value="C:small-subunit processome"/>
    <property type="evidence" value="ECO:0007669"/>
    <property type="project" value="TreeGrafter"/>
</dbReference>
<comment type="caution">
    <text evidence="2">The sequence shown here is derived from an EMBL/GenBank/DDBJ whole genome shotgun (WGS) entry which is preliminary data.</text>
</comment>
<dbReference type="PANTHER" id="PTHR44163:SF1">
    <property type="entry name" value="U3 SMALL NUCLEOLAR RNA-ASSOCIATED PROTEIN 4 HOMOLOG"/>
    <property type="match status" value="1"/>
</dbReference>
<dbReference type="InterPro" id="IPR001680">
    <property type="entry name" value="WD40_rpt"/>
</dbReference>
<gene>
    <name evidence="2" type="ORF">WHR41_03808</name>
</gene>
<dbReference type="InterPro" id="IPR015943">
    <property type="entry name" value="WD40/YVTN_repeat-like_dom_sf"/>
</dbReference>
<dbReference type="EMBL" id="JAAQHG020000010">
    <property type="protein sequence ID" value="KAL1587474.1"/>
    <property type="molecule type" value="Genomic_DNA"/>
</dbReference>
<dbReference type="Proteomes" id="UP000803884">
    <property type="component" value="Unassembled WGS sequence"/>
</dbReference>
<dbReference type="GeneID" id="96005252"/>
<protein>
    <submittedName>
        <fullName evidence="2">Uncharacterized protein</fullName>
    </submittedName>
</protein>
<dbReference type="Pfam" id="PF00400">
    <property type="entry name" value="WD40"/>
    <property type="match status" value="1"/>
</dbReference>
<dbReference type="InterPro" id="IPR036322">
    <property type="entry name" value="WD40_repeat_dom_sf"/>
</dbReference>
<dbReference type="GO" id="GO:0034455">
    <property type="term" value="C:t-UTP complex"/>
    <property type="evidence" value="ECO:0007669"/>
    <property type="project" value="TreeGrafter"/>
</dbReference>
<organism evidence="2 3">
    <name type="scientific">Cladosporium halotolerans</name>
    <dbReference type="NCBI Taxonomy" id="1052096"/>
    <lineage>
        <taxon>Eukaryota</taxon>
        <taxon>Fungi</taxon>
        <taxon>Dikarya</taxon>
        <taxon>Ascomycota</taxon>
        <taxon>Pezizomycotina</taxon>
        <taxon>Dothideomycetes</taxon>
        <taxon>Dothideomycetidae</taxon>
        <taxon>Cladosporiales</taxon>
        <taxon>Cladosporiaceae</taxon>
        <taxon>Cladosporium</taxon>
    </lineage>
</organism>
<dbReference type="PANTHER" id="PTHR44163">
    <property type="entry name" value="U3 SMALL NUCLEOLAR RNA-ASSOCIATED PROTEIN 4 HOMOLOG"/>
    <property type="match status" value="1"/>
</dbReference>
<evidence type="ECO:0000256" key="1">
    <source>
        <dbReference type="SAM" id="MobiDB-lite"/>
    </source>
</evidence>
<dbReference type="InterPro" id="IPR046351">
    <property type="entry name" value="UTP4"/>
</dbReference>
<dbReference type="Gene3D" id="2.130.10.10">
    <property type="entry name" value="YVTN repeat-like/Quinoprotein amine dehydrogenase"/>
    <property type="match status" value="3"/>
</dbReference>
<dbReference type="GO" id="GO:0030686">
    <property type="term" value="C:90S preribosome"/>
    <property type="evidence" value="ECO:0007669"/>
    <property type="project" value="InterPro"/>
</dbReference>
<sequence>MDVHRSRFVPYPTSPISAVAFSRNSDSGYSGPVPALKLAIGRENGSIEIWDPQKGLWNQEVVFAGEKQSVDALVWTQDPDEKDHDGNVIVGQQRLFSIASSPAVTEWDLATGQPKRKSTGNFSEVWCIAAQPKPKPSKNSQEEPKSQEIVGGCGDGALVLLTTKDDDLQFKRFLARVSGKRARCMSVAYKDQDIVVAGFADSMIRIFDTRNGSLLRNMSLGVGIPGAPKNAMVWQVKCLPNGDIVSADSNGEVRFWDGKSYSLSQRLTGHDADCLDLIVSNDGKTVFSGGLDGRIAVYRQSVQQNGRKSWAKGAHRRVHHGEVKAMGSFDSKQLSVVVSGGNDITPMVTPLREYGKEHLRGLPSLPSQPPVTSAPKARLLVSWWDQEIYIWRIARQNTLEALPEQQRPRKLVAKIGLDSTEPLTSVTISPDGKLLAASTNSEVKAFQLRKRVDSDGLAIRRLDVPEDLADSGARLVNFSPDSKWLAAATPENEVQVVRFVLDSEKPKHYKIIDRVVDLDRPRRKTQRLSGYNKYDHAITRMAFNDESSVLVTGDLSGYLDSWVLEGHEDLTAPALDLAKHDSEKGSDDGSDSDSDSDDDDDALAIFYGQHWSDNPNGHLLPKLDSTPLVLTFRPQAVTTAAIDAVNGNPGVHSTRSNPHAHAHTLPQGQHRLFVMTARHQMYELDILAGKLSDWSRRNPTSVLPEDFTKIRDRAVGAVWDTSAQRERIWLHGSTWVFMLNVGQNLDDGLGTPHSKKRRPSGYEEDSAMTPKRIKGGSSGAGSRLPASQRTPGHAGTIKLTTQNGEDEAVVVRNLDESGDVDMEDDDNESQGLQLTRLRSEDAAAAPQGPYERKFWGTFKYRPILGMVPLADESGKAGDVLEVVIVERPADESRGRGGQRR</sequence>
<dbReference type="GO" id="GO:0003723">
    <property type="term" value="F:RNA binding"/>
    <property type="evidence" value="ECO:0007669"/>
    <property type="project" value="TreeGrafter"/>
</dbReference>
<dbReference type="SUPFAM" id="SSF50978">
    <property type="entry name" value="WD40 repeat-like"/>
    <property type="match status" value="2"/>
</dbReference>
<name>A0AB34KR23_9PEZI</name>
<dbReference type="SMART" id="SM00320">
    <property type="entry name" value="WD40"/>
    <property type="match status" value="8"/>
</dbReference>
<feature type="compositionally biased region" description="Acidic residues" evidence="1">
    <location>
        <begin position="588"/>
        <end position="599"/>
    </location>
</feature>
<keyword evidence="3" id="KW-1185">Reference proteome</keyword>